<organism evidence="1 2">
    <name type="scientific">Gregarina niphandrodes</name>
    <name type="common">Septate eugregarine</name>
    <dbReference type="NCBI Taxonomy" id="110365"/>
    <lineage>
        <taxon>Eukaryota</taxon>
        <taxon>Sar</taxon>
        <taxon>Alveolata</taxon>
        <taxon>Apicomplexa</taxon>
        <taxon>Conoidasida</taxon>
        <taxon>Gregarinasina</taxon>
        <taxon>Eugregarinorida</taxon>
        <taxon>Gregarinidae</taxon>
        <taxon>Gregarina</taxon>
    </lineage>
</organism>
<dbReference type="VEuPathDB" id="CryptoDB:GNI_056230"/>
<name>A0A023B8W8_GRENI</name>
<sequence length="402" mass="44026">MVGMIVSSGRPSSKEIVMTAALTTFFEGKLALANTAGLGRLCIELEPRQPRAEEAALKVNVAVPCLPSADDLKKFNMADDCNAAQIVRESCSDLRALEFGMSLLGEVWRRIREGLVSSKQYRARKKVLLELGASLFSEWGRDAGYLTPEKMTTAASLPLFICDRASYQPRWVDAWVVVKADDWIADIWSEKKIPTRSWAKSLRELCSNKTLWAAVLGFAAGTAAAFVIPQLMSESMPVSMSESMPVSISESMSESMTESMSESMSEFQSQSMVNTESQTSAIIPGDDGCGLSFFRPTENGLWTQQCEDGLAYVERRLTSPQCGGDTCKLFAKLCERFWAGHGVLQPHIGPIPMKLIDLTNNAVVDSDILPRKLDHVILLTDEFDNPSGFALGKKSPPCGVSI</sequence>
<reference evidence="1" key="1">
    <citation type="submission" date="2013-12" db="EMBL/GenBank/DDBJ databases">
        <authorList>
            <person name="Omoto C.K."/>
            <person name="Sibley D."/>
            <person name="Venepally P."/>
            <person name="Hadjithomas M."/>
            <person name="Karamycheva S."/>
            <person name="Brunk B."/>
            <person name="Roos D."/>
            <person name="Caler E."/>
            <person name="Lorenzi H."/>
        </authorList>
    </citation>
    <scope>NUCLEOTIDE SEQUENCE</scope>
</reference>
<proteinExistence type="predicted"/>
<dbReference type="Proteomes" id="UP000019763">
    <property type="component" value="Unassembled WGS sequence"/>
</dbReference>
<evidence type="ECO:0000313" key="2">
    <source>
        <dbReference type="Proteomes" id="UP000019763"/>
    </source>
</evidence>
<dbReference type="GeneID" id="22912085"/>
<evidence type="ECO:0000313" key="1">
    <source>
        <dbReference type="EMBL" id="EZG70300.1"/>
    </source>
</evidence>
<dbReference type="EMBL" id="AFNH02000426">
    <property type="protein sequence ID" value="EZG70300.1"/>
    <property type="molecule type" value="Genomic_DNA"/>
</dbReference>
<gene>
    <name evidence="1" type="ORF">GNI_056230</name>
</gene>
<dbReference type="RefSeq" id="XP_011129962.1">
    <property type="nucleotide sequence ID" value="XM_011131660.1"/>
</dbReference>
<keyword evidence="2" id="KW-1185">Reference proteome</keyword>
<dbReference type="AlphaFoldDB" id="A0A023B8W8"/>
<accession>A0A023B8W8</accession>
<comment type="caution">
    <text evidence="1">The sequence shown here is derived from an EMBL/GenBank/DDBJ whole genome shotgun (WGS) entry which is preliminary data.</text>
</comment>
<protein>
    <submittedName>
        <fullName evidence="1">Uncharacterized protein</fullName>
    </submittedName>
</protein>